<dbReference type="GO" id="GO:0004747">
    <property type="term" value="F:ribokinase activity"/>
    <property type="evidence" value="ECO:0007669"/>
    <property type="project" value="UniProtKB-UniRule"/>
</dbReference>
<feature type="binding site" evidence="9">
    <location>
        <position position="260"/>
    </location>
    <ligand>
        <name>substrate</name>
    </ligand>
</feature>
<comment type="caution">
    <text evidence="9">Lacks conserved residue(s) required for the propagation of feature annotation.</text>
</comment>
<feature type="binding site" evidence="9">
    <location>
        <position position="256"/>
    </location>
    <ligand>
        <name>K(+)</name>
        <dbReference type="ChEBI" id="CHEBI:29103"/>
    </ligand>
</feature>
<dbReference type="Proteomes" id="UP000186894">
    <property type="component" value="Unassembled WGS sequence"/>
</dbReference>
<comment type="subcellular location">
    <subcellularLocation>
        <location evidence="9">Cytoplasm</location>
    </subcellularLocation>
</comment>
<feature type="active site" description="Proton acceptor" evidence="9">
    <location>
        <position position="260"/>
    </location>
</feature>
<comment type="cofactor">
    <cofactor evidence="9">
        <name>Mg(2+)</name>
        <dbReference type="ChEBI" id="CHEBI:18420"/>
    </cofactor>
    <text evidence="9">Requires a divalent cation, most likely magnesium in vivo, as an electrophilic catalyst to aid phosphoryl group transfer. It is the chelate of the metal and the nucleotide that is the actual substrate.</text>
</comment>
<dbReference type="InterPro" id="IPR002139">
    <property type="entry name" value="Ribo/fructo_kinase"/>
</dbReference>
<protein>
    <recommendedName>
        <fullName evidence="9">Ribokinase</fullName>
        <shortName evidence="9">RK</shortName>
        <ecNumber evidence="9">2.7.1.15</ecNumber>
    </recommendedName>
</protein>
<evidence type="ECO:0000256" key="7">
    <source>
        <dbReference type="ARBA" id="ARBA00022958"/>
    </source>
</evidence>
<dbReference type="AlphaFoldDB" id="A0A1Q8ZXJ1"/>
<feature type="binding site" evidence="9">
    <location>
        <position position="191"/>
    </location>
    <ligand>
        <name>ATP</name>
        <dbReference type="ChEBI" id="CHEBI:30616"/>
    </ligand>
</feature>
<evidence type="ECO:0000313" key="12">
    <source>
        <dbReference type="Proteomes" id="UP000186894"/>
    </source>
</evidence>
<dbReference type="GO" id="GO:0046872">
    <property type="term" value="F:metal ion binding"/>
    <property type="evidence" value="ECO:0007669"/>
    <property type="project" value="UniProtKB-KW"/>
</dbReference>
<keyword evidence="2 9" id="KW-0479">Metal-binding</keyword>
<feature type="binding site" evidence="9">
    <location>
        <position position="286"/>
    </location>
    <ligand>
        <name>K(+)</name>
        <dbReference type="ChEBI" id="CHEBI:29103"/>
    </ligand>
</feature>
<keyword evidence="9" id="KW-0963">Cytoplasm</keyword>
<comment type="subunit">
    <text evidence="9">Homodimer.</text>
</comment>
<dbReference type="PANTHER" id="PTHR10584:SF166">
    <property type="entry name" value="RIBOKINASE"/>
    <property type="match status" value="1"/>
</dbReference>
<keyword evidence="6 9" id="KW-0460">Magnesium</keyword>
<reference evidence="11 12" key="1">
    <citation type="submission" date="2016-09" db="EMBL/GenBank/DDBJ databases">
        <title>Rhizobium oryziradicis sp. nov., isolated from the root of rice.</title>
        <authorList>
            <person name="Zhao J."/>
            <person name="Zhang X."/>
        </authorList>
    </citation>
    <scope>NUCLEOTIDE SEQUENCE [LARGE SCALE GENOMIC DNA]</scope>
    <source>
        <strain evidence="11 12">N19</strain>
    </source>
</reference>
<comment type="similarity">
    <text evidence="9">Belongs to the carbohydrate kinase PfkB family. Ribokinase subfamily.</text>
</comment>
<dbReference type="InterPro" id="IPR011611">
    <property type="entry name" value="PfkB_dom"/>
</dbReference>
<evidence type="ECO:0000256" key="9">
    <source>
        <dbReference type="HAMAP-Rule" id="MF_01987"/>
    </source>
</evidence>
<dbReference type="InterPro" id="IPR029056">
    <property type="entry name" value="Ribokinase-like"/>
</dbReference>
<dbReference type="UniPathway" id="UPA00916">
    <property type="reaction ID" value="UER00889"/>
</dbReference>
<feature type="domain" description="Carbohydrate kinase PfkB" evidence="10">
    <location>
        <begin position="7"/>
        <end position="292"/>
    </location>
</feature>
<keyword evidence="12" id="KW-1185">Reference proteome</keyword>
<evidence type="ECO:0000256" key="8">
    <source>
        <dbReference type="ARBA" id="ARBA00023277"/>
    </source>
</evidence>
<dbReference type="GO" id="GO:0005829">
    <property type="term" value="C:cytosol"/>
    <property type="evidence" value="ECO:0007669"/>
    <property type="project" value="TreeGrafter"/>
</dbReference>
<proteinExistence type="inferred from homology"/>
<dbReference type="Gene3D" id="3.40.1190.20">
    <property type="match status" value="1"/>
</dbReference>
<evidence type="ECO:0000256" key="6">
    <source>
        <dbReference type="ARBA" id="ARBA00022842"/>
    </source>
</evidence>
<dbReference type="EMBL" id="MKIM01000019">
    <property type="protein sequence ID" value="OLP46703.1"/>
    <property type="molecule type" value="Genomic_DNA"/>
</dbReference>
<gene>
    <name evidence="9" type="primary">rbsK</name>
    <name evidence="11" type="ORF">BJF95_15355</name>
</gene>
<sequence>MTSSPIVTVFGSLHYDIAVFGPDRPRKGETVTGTSWHPKFGGKGGNQAVSAAMSGISTFMIGAVAEDEFGRFLLETLRRRGVDDRFVRRDSSGSGTMSTGMSVAIFDEQGDYGAVIVSGTNLTLGDHDVAAAADLLARTTVLVLQNEIPDSANAAAAKMVKQAGGRVLINAAPARPLSADLAPLIDIIVVNAIEAEMLAGVPVVETLDGALEAARKLVDRFPEVIVTAGGAGVAYANKNGDDIVLPAVKVKVESTHGAGDMFIGVLAAEIACAKPISEALSRANAEAAKLVATPENMRFNDMVA</sequence>
<dbReference type="EC" id="2.7.1.15" evidence="9"/>
<evidence type="ECO:0000256" key="5">
    <source>
        <dbReference type="ARBA" id="ARBA00022840"/>
    </source>
</evidence>
<dbReference type="GO" id="GO:0005524">
    <property type="term" value="F:ATP binding"/>
    <property type="evidence" value="ECO:0007669"/>
    <property type="project" value="UniProtKB-UniRule"/>
</dbReference>
<dbReference type="PANTHER" id="PTHR10584">
    <property type="entry name" value="SUGAR KINASE"/>
    <property type="match status" value="1"/>
</dbReference>
<name>A0A1Q8ZXJ1_9HYPH</name>
<keyword evidence="1 9" id="KW-0808">Transferase</keyword>
<dbReference type="RefSeq" id="WP_075637659.1">
    <property type="nucleotide sequence ID" value="NZ_MKIM01000019.1"/>
</dbReference>
<evidence type="ECO:0000259" key="10">
    <source>
        <dbReference type="Pfam" id="PF00294"/>
    </source>
</evidence>
<feature type="binding site" evidence="9">
    <location>
        <begin position="259"/>
        <end position="260"/>
    </location>
    <ligand>
        <name>ATP</name>
        <dbReference type="ChEBI" id="CHEBI:30616"/>
    </ligand>
</feature>
<evidence type="ECO:0000256" key="1">
    <source>
        <dbReference type="ARBA" id="ARBA00022679"/>
    </source>
</evidence>
<dbReference type="CDD" id="cd01174">
    <property type="entry name" value="ribokinase"/>
    <property type="match status" value="1"/>
</dbReference>
<dbReference type="STRING" id="1867956.BJF95_15355"/>
<dbReference type="InterPro" id="IPR011877">
    <property type="entry name" value="Ribokinase"/>
</dbReference>
<comment type="activity regulation">
    <text evidence="9">Activated by a monovalent cation that binds near, but not in, the active site. The most likely occupant of the site in vivo is potassium. Ion binding induces a conformational change that may alter substrate affinity.</text>
</comment>
<feature type="binding site" evidence="9">
    <location>
        <position position="147"/>
    </location>
    <ligand>
        <name>substrate</name>
    </ligand>
</feature>
<feature type="binding site" evidence="9">
    <location>
        <begin position="42"/>
        <end position="46"/>
    </location>
    <ligand>
        <name>substrate</name>
    </ligand>
</feature>
<feature type="binding site" evidence="9">
    <location>
        <begin position="14"/>
        <end position="16"/>
    </location>
    <ligand>
        <name>substrate</name>
    </ligand>
</feature>
<evidence type="ECO:0000256" key="3">
    <source>
        <dbReference type="ARBA" id="ARBA00022741"/>
    </source>
</evidence>
<organism evidence="11 12">
    <name type="scientific">Rhizobium oryziradicis</name>
    <dbReference type="NCBI Taxonomy" id="1867956"/>
    <lineage>
        <taxon>Bacteria</taxon>
        <taxon>Pseudomonadati</taxon>
        <taxon>Pseudomonadota</taxon>
        <taxon>Alphaproteobacteria</taxon>
        <taxon>Hyphomicrobiales</taxon>
        <taxon>Rhizobiaceae</taxon>
        <taxon>Rhizobium/Agrobacterium group</taxon>
        <taxon>Rhizobium</taxon>
    </lineage>
</organism>
<dbReference type="HAMAP" id="MF_01987">
    <property type="entry name" value="Ribokinase"/>
    <property type="match status" value="1"/>
</dbReference>
<keyword evidence="5 9" id="KW-0067">ATP-binding</keyword>
<dbReference type="GO" id="GO:0019303">
    <property type="term" value="P:D-ribose catabolic process"/>
    <property type="evidence" value="ECO:0007669"/>
    <property type="project" value="UniProtKB-UniRule"/>
</dbReference>
<dbReference type="Pfam" id="PF00294">
    <property type="entry name" value="PfkB"/>
    <property type="match status" value="1"/>
</dbReference>
<keyword evidence="4 9" id="KW-0418">Kinase</keyword>
<keyword evidence="3 9" id="KW-0547">Nucleotide-binding</keyword>
<evidence type="ECO:0000313" key="11">
    <source>
        <dbReference type="EMBL" id="OLP46703.1"/>
    </source>
</evidence>
<comment type="caution">
    <text evidence="11">The sequence shown here is derived from an EMBL/GenBank/DDBJ whole genome shotgun (WGS) entry which is preliminary data.</text>
</comment>
<evidence type="ECO:0000256" key="2">
    <source>
        <dbReference type="ARBA" id="ARBA00022723"/>
    </source>
</evidence>
<comment type="catalytic activity">
    <reaction evidence="9">
        <text>D-ribose + ATP = D-ribose 5-phosphate + ADP + H(+)</text>
        <dbReference type="Rhea" id="RHEA:13697"/>
        <dbReference type="ChEBI" id="CHEBI:15378"/>
        <dbReference type="ChEBI" id="CHEBI:30616"/>
        <dbReference type="ChEBI" id="CHEBI:47013"/>
        <dbReference type="ChEBI" id="CHEBI:78346"/>
        <dbReference type="ChEBI" id="CHEBI:456216"/>
        <dbReference type="EC" id="2.7.1.15"/>
    </reaction>
</comment>
<dbReference type="OrthoDB" id="63083at2"/>
<feature type="binding site" evidence="9">
    <location>
        <position position="289"/>
    </location>
    <ligand>
        <name>K(+)</name>
        <dbReference type="ChEBI" id="CHEBI:29103"/>
    </ligand>
</feature>
<dbReference type="PRINTS" id="PR00990">
    <property type="entry name" value="RIBOKINASE"/>
</dbReference>
<accession>A0A1Q8ZXJ1</accession>
<evidence type="ECO:0000256" key="4">
    <source>
        <dbReference type="ARBA" id="ARBA00022777"/>
    </source>
</evidence>
<dbReference type="SUPFAM" id="SSF53613">
    <property type="entry name" value="Ribokinase-like"/>
    <property type="match status" value="1"/>
</dbReference>
<comment type="pathway">
    <text evidence="9">Carbohydrate metabolism; D-ribose degradation; D-ribose 5-phosphate from beta-D-ribopyranose: step 2/2.</text>
</comment>
<keyword evidence="8 9" id="KW-0119">Carbohydrate metabolism</keyword>
<keyword evidence="7 9" id="KW-0630">Potassium</keyword>
<comment type="function">
    <text evidence="9">Catalyzes the phosphorylation of ribose at O-5 in a reaction requiring ATP and magnesium. The resulting D-ribose-5-phosphate can then be used either for sythesis of nucleotides, histidine, and tryptophan, or as a component of the pentose phosphate pathway.</text>
</comment>
<feature type="binding site" evidence="9">
    <location>
        <begin position="227"/>
        <end position="232"/>
    </location>
    <ligand>
        <name>ATP</name>
        <dbReference type="ChEBI" id="CHEBI:30616"/>
    </ligand>
</feature>